<evidence type="ECO:0000313" key="3">
    <source>
        <dbReference type="Proteomes" id="UP000515489"/>
    </source>
</evidence>
<keyword evidence="1" id="KW-0732">Signal</keyword>
<dbReference type="EMBL" id="CP060202">
    <property type="protein sequence ID" value="QNH61360.1"/>
    <property type="molecule type" value="Genomic_DNA"/>
</dbReference>
<feature type="signal peptide" evidence="1">
    <location>
        <begin position="1"/>
        <end position="22"/>
    </location>
</feature>
<proteinExistence type="predicted"/>
<evidence type="ECO:0000313" key="2">
    <source>
        <dbReference type="EMBL" id="QNH61360.1"/>
    </source>
</evidence>
<dbReference type="Proteomes" id="UP000515489">
    <property type="component" value="Chromosome"/>
</dbReference>
<keyword evidence="3" id="KW-1185">Reference proteome</keyword>
<dbReference type="AlphaFoldDB" id="A0A7G7W4R7"/>
<accession>A0A7G7W4R7</accession>
<dbReference type="RefSeq" id="WP_185887290.1">
    <property type="nucleotide sequence ID" value="NZ_CP060202.1"/>
</dbReference>
<protein>
    <submittedName>
        <fullName evidence="2">Uncharacterized protein</fullName>
    </submittedName>
</protein>
<gene>
    <name evidence="2" type="ORF">H4317_14490</name>
</gene>
<name>A0A7G7W4R7_9BACT</name>
<reference evidence="2 3" key="1">
    <citation type="submission" date="2020-08" db="EMBL/GenBank/DDBJ databases">
        <title>Hymenobacter sp. S2-20-2 genome sequencing.</title>
        <authorList>
            <person name="Jin L."/>
        </authorList>
    </citation>
    <scope>NUCLEOTIDE SEQUENCE [LARGE SCALE GENOMIC DNA]</scope>
    <source>
        <strain evidence="2 3">S2-20-2</strain>
    </source>
</reference>
<evidence type="ECO:0000256" key="1">
    <source>
        <dbReference type="SAM" id="SignalP"/>
    </source>
</evidence>
<feature type="chain" id="PRO_5028904716" evidence="1">
    <location>
        <begin position="23"/>
        <end position="247"/>
    </location>
</feature>
<organism evidence="2 3">
    <name type="scientific">Hymenobacter sediminicola</name>
    <dbReference type="NCBI Taxonomy" id="2761579"/>
    <lineage>
        <taxon>Bacteria</taxon>
        <taxon>Pseudomonadati</taxon>
        <taxon>Bacteroidota</taxon>
        <taxon>Cytophagia</taxon>
        <taxon>Cytophagales</taxon>
        <taxon>Hymenobacteraceae</taxon>
        <taxon>Hymenobacter</taxon>
    </lineage>
</organism>
<dbReference type="KEGG" id="hsk:H4317_14490"/>
<sequence length="247" mass="26495">MKPPILSLLAAGLFLVCLPGCQEQQNAAAPNKSVVQNIAGAGEQISMDQAISWTHNYRSHYPSGLRAVGYSAQGIQSLLRQEGCIGIRIYNATTDAGEDLYILVGVDAAGHDQTYASLLDAAPRCPVWCAVSPLAGDVSAFSAATAPVSVPLTQEQAVRWTGTYQYHHPGQLRGAYYDAAIFEEILHQGATTGIRIYRALMHNDESTFVLVGIDGNHQDQVEAYHRVFAKGLPCISSECAPGSILVH</sequence>